<dbReference type="Pfam" id="PF04500">
    <property type="entry name" value="FLYWCH"/>
    <property type="match status" value="1"/>
</dbReference>
<feature type="domain" description="MULE transposase" evidence="5">
    <location>
        <begin position="187"/>
        <end position="280"/>
    </location>
</feature>
<keyword evidence="1" id="KW-0479">Metal-binding</keyword>
<dbReference type="PANTHER" id="PTHR47160">
    <property type="entry name" value="PUTATIVE-RELATED"/>
    <property type="match status" value="1"/>
</dbReference>
<gene>
    <name evidence="6" type="ORF">FKW44_016534</name>
</gene>
<evidence type="ECO:0000256" key="3">
    <source>
        <dbReference type="ARBA" id="ARBA00022833"/>
    </source>
</evidence>
<evidence type="ECO:0000313" key="6">
    <source>
        <dbReference type="EMBL" id="QQP42000.1"/>
    </source>
</evidence>
<feature type="domain" description="FLYWCH-type" evidence="4">
    <location>
        <begin position="5"/>
        <end position="65"/>
    </location>
</feature>
<accession>A0A7T8H2T0</accession>
<dbReference type="InterPro" id="IPR007588">
    <property type="entry name" value="Znf_FLYWCH"/>
</dbReference>
<dbReference type="OrthoDB" id="6380094at2759"/>
<protein>
    <submittedName>
        <fullName evidence="6">LOC100898192</fullName>
    </submittedName>
</protein>
<dbReference type="Proteomes" id="UP000595437">
    <property type="component" value="Chromosome 11"/>
</dbReference>
<dbReference type="Gene3D" id="2.20.25.240">
    <property type="match status" value="1"/>
</dbReference>
<dbReference type="InterPro" id="IPR018289">
    <property type="entry name" value="MULE_transposase_dom"/>
</dbReference>
<reference evidence="7" key="1">
    <citation type="submission" date="2021-01" db="EMBL/GenBank/DDBJ databases">
        <title>Caligus Genome Assembly.</title>
        <authorList>
            <person name="Gallardo-Escarate C."/>
        </authorList>
    </citation>
    <scope>NUCLEOTIDE SEQUENCE [LARGE SCALE GENOMIC DNA]</scope>
</reference>
<evidence type="ECO:0000256" key="2">
    <source>
        <dbReference type="ARBA" id="ARBA00022771"/>
    </source>
</evidence>
<proteinExistence type="predicted"/>
<keyword evidence="3" id="KW-0862">Zinc</keyword>
<evidence type="ECO:0000313" key="7">
    <source>
        <dbReference type="Proteomes" id="UP000595437"/>
    </source>
</evidence>
<dbReference type="GO" id="GO:0008270">
    <property type="term" value="F:zinc ion binding"/>
    <property type="evidence" value="ECO:0007669"/>
    <property type="project" value="UniProtKB-KW"/>
</dbReference>
<sequence>MVRLIKSNRGGSKLVDDLNYLYRLNGKCGEKTYWACDISECRARIHSIMEGNEPIVVKTVGYHHHASQPFKPKSLETKQAIKSLALNSQASSRDIIAQASSNLDDSTLAFLPSAATLSRRIRDWRQKENRAPPIPMGRSGYSIPNEFRTLSNGEEFLLFDSGMEDPNRLLIFGTQDGLKDLETNGNWACDGTFRSSPNIYYQMFTLHVIINNTSIPRIFALLPGKSQNHYEMLFIQLRNLNPRLRPISLMIDFEKAIMNAFTEVFPTSNITGCLFHLAKNIYRHIVDLGMRELYLTNGDFNTKMKSLTALAFLPIEDVISGFYELTNDDTFPQEIVAYFETYYIGGVRGQGEQLRRLQPPFPIKLWNVNQRTIDKMARTNNSVEGFHNAIQSSITCAHPNLWKVIEFLKKEETLAKKKYIDAFRGDITRKTSYNKIDERLHRLVLSYNPSQKI</sequence>
<keyword evidence="2" id="KW-0863">Zinc-finger</keyword>
<dbReference type="EMBL" id="CP045900">
    <property type="protein sequence ID" value="QQP42000.1"/>
    <property type="molecule type" value="Genomic_DNA"/>
</dbReference>
<keyword evidence="7" id="KW-1185">Reference proteome</keyword>
<dbReference type="AlphaFoldDB" id="A0A7T8H2T0"/>
<evidence type="ECO:0000259" key="4">
    <source>
        <dbReference type="Pfam" id="PF04500"/>
    </source>
</evidence>
<feature type="non-terminal residue" evidence="6">
    <location>
        <position position="453"/>
    </location>
</feature>
<dbReference type="PANTHER" id="PTHR47160:SF10">
    <property type="entry name" value="MULE TRANSPOSASE DOMAIN-CONTAINING PROTEIN"/>
    <property type="match status" value="1"/>
</dbReference>
<dbReference type="Pfam" id="PF10551">
    <property type="entry name" value="MULE"/>
    <property type="match status" value="1"/>
</dbReference>
<evidence type="ECO:0000256" key="1">
    <source>
        <dbReference type="ARBA" id="ARBA00022723"/>
    </source>
</evidence>
<evidence type="ECO:0000259" key="5">
    <source>
        <dbReference type="Pfam" id="PF10551"/>
    </source>
</evidence>
<organism evidence="6 7">
    <name type="scientific">Caligus rogercresseyi</name>
    <name type="common">Sea louse</name>
    <dbReference type="NCBI Taxonomy" id="217165"/>
    <lineage>
        <taxon>Eukaryota</taxon>
        <taxon>Metazoa</taxon>
        <taxon>Ecdysozoa</taxon>
        <taxon>Arthropoda</taxon>
        <taxon>Crustacea</taxon>
        <taxon>Multicrustacea</taxon>
        <taxon>Hexanauplia</taxon>
        <taxon>Copepoda</taxon>
        <taxon>Siphonostomatoida</taxon>
        <taxon>Caligidae</taxon>
        <taxon>Caligus</taxon>
    </lineage>
</organism>
<name>A0A7T8H2T0_CALRO</name>